<keyword evidence="3" id="KW-1185">Reference proteome</keyword>
<organism evidence="2 3">
    <name type="scientific">Aquirufa avitistagni</name>
    <dbReference type="NCBI Taxonomy" id="3104728"/>
    <lineage>
        <taxon>Bacteria</taxon>
        <taxon>Pseudomonadati</taxon>
        <taxon>Bacteroidota</taxon>
        <taxon>Cytophagia</taxon>
        <taxon>Cytophagales</taxon>
        <taxon>Flectobacillaceae</taxon>
        <taxon>Aquirufa</taxon>
    </lineage>
</organism>
<evidence type="ECO:0000313" key="3">
    <source>
        <dbReference type="Proteomes" id="UP001598138"/>
    </source>
</evidence>
<accession>A0ABW6DAM5</accession>
<dbReference type="EMBL" id="JBBKXZ010000001">
    <property type="protein sequence ID" value="MFD3393952.1"/>
    <property type="molecule type" value="Genomic_DNA"/>
</dbReference>
<evidence type="ECO:0000313" key="2">
    <source>
        <dbReference type="EMBL" id="MFD3393952.1"/>
    </source>
</evidence>
<feature type="transmembrane region" description="Helical" evidence="1">
    <location>
        <begin position="160"/>
        <end position="180"/>
    </location>
</feature>
<evidence type="ECO:0008006" key="4">
    <source>
        <dbReference type="Google" id="ProtNLM"/>
    </source>
</evidence>
<keyword evidence="1" id="KW-0472">Membrane</keyword>
<dbReference type="Proteomes" id="UP001598138">
    <property type="component" value="Unassembled WGS sequence"/>
</dbReference>
<sequence length="184" mass="21107">MKINRSIIGALVGGLILFIWQSLSQVAFNLHESDQQYTAAQYSVLSELAKHLEKPGGYMLPRMAPGQPMEAMESFTKSATGKPWAQIRYYGAYDMTWGMSLARSLTVDILIVFLLCWIINQLRLPTPRTIFVLSILVGLIGFSNEVYLEHVWYPMFDIRIRLLDALVSWSLCGVWLGYWLKRRI</sequence>
<protein>
    <recommendedName>
        <fullName evidence="4">Integral membrane protein</fullName>
    </recommendedName>
</protein>
<keyword evidence="1" id="KW-1133">Transmembrane helix</keyword>
<comment type="caution">
    <text evidence="2">The sequence shown here is derived from an EMBL/GenBank/DDBJ whole genome shotgun (WGS) entry which is preliminary data.</text>
</comment>
<feature type="transmembrane region" description="Helical" evidence="1">
    <location>
        <begin position="130"/>
        <end position="148"/>
    </location>
</feature>
<feature type="transmembrane region" description="Helical" evidence="1">
    <location>
        <begin position="97"/>
        <end position="118"/>
    </location>
</feature>
<proteinExistence type="predicted"/>
<keyword evidence="1" id="KW-0812">Transmembrane</keyword>
<name>A0ABW6DAM5_9BACT</name>
<gene>
    <name evidence="2" type="ORF">U0R10_04910</name>
</gene>
<evidence type="ECO:0000256" key="1">
    <source>
        <dbReference type="SAM" id="Phobius"/>
    </source>
</evidence>
<dbReference type="RefSeq" id="WP_377982829.1">
    <property type="nucleotide sequence ID" value="NZ_JBBKXZ010000001.1"/>
</dbReference>
<reference evidence="2 3" key="1">
    <citation type="submission" date="2024-03" db="EMBL/GenBank/DDBJ databases">
        <title>Aquirufa genome sequencing.</title>
        <authorList>
            <person name="Pitt A."/>
            <person name="Hahn M.W."/>
        </authorList>
    </citation>
    <scope>NUCLEOTIDE SEQUENCE [LARGE SCALE GENOMIC DNA]</scope>
    <source>
        <strain evidence="2 3">OSTEICH-129V</strain>
    </source>
</reference>